<evidence type="ECO:0000313" key="2">
    <source>
        <dbReference type="EMBL" id="TDD76351.1"/>
    </source>
</evidence>
<proteinExistence type="predicted"/>
<protein>
    <submittedName>
        <fullName evidence="2">Uncharacterized protein</fullName>
    </submittedName>
</protein>
<dbReference type="Proteomes" id="UP000295278">
    <property type="component" value="Unassembled WGS sequence"/>
</dbReference>
<dbReference type="EMBL" id="SMFM01000003">
    <property type="protein sequence ID" value="TDD76351.1"/>
    <property type="molecule type" value="Genomic_DNA"/>
</dbReference>
<keyword evidence="1" id="KW-0812">Transmembrane</keyword>
<gene>
    <name evidence="2" type="ORF">E0F89_09000</name>
</gene>
<organism evidence="2 3">
    <name type="scientific">Flavobacterium caseinilyticum</name>
    <dbReference type="NCBI Taxonomy" id="2541732"/>
    <lineage>
        <taxon>Bacteria</taxon>
        <taxon>Pseudomonadati</taxon>
        <taxon>Bacteroidota</taxon>
        <taxon>Flavobacteriia</taxon>
        <taxon>Flavobacteriales</taxon>
        <taxon>Flavobacteriaceae</taxon>
        <taxon>Flavobacterium</taxon>
    </lineage>
</organism>
<comment type="caution">
    <text evidence="2">The sequence shown here is derived from an EMBL/GenBank/DDBJ whole genome shotgun (WGS) entry which is preliminary data.</text>
</comment>
<keyword evidence="3" id="KW-1185">Reference proteome</keyword>
<sequence length="99" mass="11410">MKAKEIEGKNGGAFKKYSDSERNAIDFKYVNIGEVNGASTEASGSAKIRYKKRRKNKSRKFKEYFNIHEKVGQIFIAILIISFLYTLGYFLNDWNTNSL</sequence>
<name>A0A4R5ATM0_9FLAO</name>
<evidence type="ECO:0000256" key="1">
    <source>
        <dbReference type="SAM" id="Phobius"/>
    </source>
</evidence>
<keyword evidence="1" id="KW-0472">Membrane</keyword>
<feature type="transmembrane region" description="Helical" evidence="1">
    <location>
        <begin position="71"/>
        <end position="91"/>
    </location>
</feature>
<evidence type="ECO:0000313" key="3">
    <source>
        <dbReference type="Proteomes" id="UP000295278"/>
    </source>
</evidence>
<keyword evidence="1" id="KW-1133">Transmembrane helix</keyword>
<dbReference type="RefSeq" id="WP_131909476.1">
    <property type="nucleotide sequence ID" value="NZ_SMFM01000003.1"/>
</dbReference>
<dbReference type="AlphaFoldDB" id="A0A4R5ATM0"/>
<reference evidence="2 3" key="1">
    <citation type="submission" date="2019-03" db="EMBL/GenBank/DDBJ databases">
        <title>Flavobacterium AT-3-2 sp. nov., isolated from arctic soil.</title>
        <authorList>
            <person name="Chaudhary D.K."/>
        </authorList>
    </citation>
    <scope>NUCLEOTIDE SEQUENCE [LARGE SCALE GENOMIC DNA]</scope>
    <source>
        <strain evidence="2 3">AT-3-2</strain>
    </source>
</reference>
<accession>A0A4R5ATM0</accession>